<keyword evidence="10" id="KW-1185">Reference proteome</keyword>
<dbReference type="Pfam" id="PF05193">
    <property type="entry name" value="Peptidase_M16_C"/>
    <property type="match status" value="1"/>
</dbReference>
<feature type="chain" id="PRO_5046402209" evidence="6">
    <location>
        <begin position="21"/>
        <end position="459"/>
    </location>
</feature>
<sequence length="459" mass="52166">MRNYLVASMAVLLLAMGCTPQPDTPKEEGIFPYPIQQTKLDNGLNVVTVPYNSPGLASFFIVVRVGSRDEVEEGKTGFAHFFEHMMFRGTDKYSKAEYSEALKAIGAAANANTWWDRTVYHMTGNAEMLDKMFELESDRFMNLKYSEEDFKVEAGAVKGEYTKSYTSPYMKLYEKTYNTAFTTHTYSHTTIGYWEDVVDMPNQYDYSLEFFDRYYRPEYCTVLVVGDVTSDKVNDLARKYFGEWERGTFTQEITQEPEQTETRFAHVQEANFPPILNLNYKGPGFSVENKDMAILDVISSLAFSQKSDIYKKLVVEEQKVRELSAGGLNTVDPGLWSVDAMLVDKSDMAYVKAEIDKVLTDLKTNPVDSIALTQTKSFIKYSYAMGIDNPSDIANSLSWYIWLTGNPADVNKAFANYDAVTAEDIMRVANKYFVDEHLTVATISPDEELQVSEELNIKL</sequence>
<dbReference type="EMBL" id="JBIPKE010000020">
    <property type="protein sequence ID" value="MFH6985618.1"/>
    <property type="molecule type" value="Genomic_DNA"/>
</dbReference>
<accession>A0ABW7NDJ5</accession>
<dbReference type="Pfam" id="PF00675">
    <property type="entry name" value="Peptidase_M16"/>
    <property type="match status" value="1"/>
</dbReference>
<dbReference type="Proteomes" id="UP001610063">
    <property type="component" value="Unassembled WGS sequence"/>
</dbReference>
<evidence type="ECO:0000313" key="9">
    <source>
        <dbReference type="EMBL" id="MFH6985618.1"/>
    </source>
</evidence>
<comment type="caution">
    <text evidence="9">The sequence shown here is derived from an EMBL/GenBank/DDBJ whole genome shotgun (WGS) entry which is preliminary data.</text>
</comment>
<keyword evidence="3" id="KW-0378">Hydrolase</keyword>
<dbReference type="RefSeq" id="WP_395419035.1">
    <property type="nucleotide sequence ID" value="NZ_JBIPKE010000020.1"/>
</dbReference>
<organism evidence="9 10">
    <name type="scientific">Marinoscillum luteum</name>
    <dbReference type="NCBI Taxonomy" id="861051"/>
    <lineage>
        <taxon>Bacteria</taxon>
        <taxon>Pseudomonadati</taxon>
        <taxon>Bacteroidota</taxon>
        <taxon>Cytophagia</taxon>
        <taxon>Cytophagales</taxon>
        <taxon>Reichenbachiellaceae</taxon>
        <taxon>Marinoscillum</taxon>
    </lineage>
</organism>
<dbReference type="PANTHER" id="PTHR43690">
    <property type="entry name" value="NARDILYSIN"/>
    <property type="match status" value="1"/>
</dbReference>
<name>A0ABW7NDJ5_9BACT</name>
<dbReference type="InterPro" id="IPR011249">
    <property type="entry name" value="Metalloenz_LuxS/M16"/>
</dbReference>
<dbReference type="InterPro" id="IPR007863">
    <property type="entry name" value="Peptidase_M16_C"/>
</dbReference>
<reference evidence="9 10" key="1">
    <citation type="journal article" date="2013" name="Int. J. Syst. Evol. Microbiol.">
        <title>Marinoscillum luteum sp. nov., isolated from marine sediment.</title>
        <authorList>
            <person name="Cha I.T."/>
            <person name="Park S.J."/>
            <person name="Kim S.J."/>
            <person name="Kim J.G."/>
            <person name="Jung M.Y."/>
            <person name="Shin K.S."/>
            <person name="Kwon K.K."/>
            <person name="Yang S.H."/>
            <person name="Seo Y.S."/>
            <person name="Rhee S.K."/>
        </authorList>
    </citation>
    <scope>NUCLEOTIDE SEQUENCE [LARGE SCALE GENOMIC DNA]</scope>
    <source>
        <strain evidence="9 10">KCTC 23939</strain>
    </source>
</reference>
<keyword evidence="2" id="KW-0645">Protease</keyword>
<feature type="domain" description="Peptidase M16 C-terminal" evidence="8">
    <location>
        <begin position="208"/>
        <end position="372"/>
    </location>
</feature>
<evidence type="ECO:0000259" key="8">
    <source>
        <dbReference type="Pfam" id="PF05193"/>
    </source>
</evidence>
<evidence type="ECO:0000313" key="10">
    <source>
        <dbReference type="Proteomes" id="UP001610063"/>
    </source>
</evidence>
<evidence type="ECO:0000256" key="1">
    <source>
        <dbReference type="ARBA" id="ARBA00007261"/>
    </source>
</evidence>
<gene>
    <name evidence="9" type="ORF">ACHKAR_19355</name>
</gene>
<evidence type="ECO:0000259" key="7">
    <source>
        <dbReference type="Pfam" id="PF00675"/>
    </source>
</evidence>
<dbReference type="PANTHER" id="PTHR43690:SF17">
    <property type="entry name" value="PROTEIN YHJJ"/>
    <property type="match status" value="1"/>
</dbReference>
<dbReference type="SUPFAM" id="SSF63411">
    <property type="entry name" value="LuxS/MPP-like metallohydrolase"/>
    <property type="match status" value="2"/>
</dbReference>
<comment type="similarity">
    <text evidence="1">Belongs to the peptidase M16 family.</text>
</comment>
<dbReference type="InterPro" id="IPR050626">
    <property type="entry name" value="Peptidase_M16"/>
</dbReference>
<proteinExistence type="inferred from homology"/>
<dbReference type="InterPro" id="IPR011765">
    <property type="entry name" value="Pept_M16_N"/>
</dbReference>
<evidence type="ECO:0000256" key="3">
    <source>
        <dbReference type="ARBA" id="ARBA00022801"/>
    </source>
</evidence>
<keyword evidence="4" id="KW-0862">Zinc</keyword>
<keyword evidence="6" id="KW-0732">Signal</keyword>
<evidence type="ECO:0000256" key="4">
    <source>
        <dbReference type="ARBA" id="ARBA00022833"/>
    </source>
</evidence>
<evidence type="ECO:0000256" key="5">
    <source>
        <dbReference type="ARBA" id="ARBA00023049"/>
    </source>
</evidence>
<evidence type="ECO:0000256" key="6">
    <source>
        <dbReference type="SAM" id="SignalP"/>
    </source>
</evidence>
<keyword evidence="5" id="KW-0482">Metalloprotease</keyword>
<dbReference type="PROSITE" id="PS51257">
    <property type="entry name" value="PROKAR_LIPOPROTEIN"/>
    <property type="match status" value="1"/>
</dbReference>
<feature type="domain" description="Peptidase M16 N-terminal" evidence="7">
    <location>
        <begin position="57"/>
        <end position="190"/>
    </location>
</feature>
<protein>
    <submittedName>
        <fullName evidence="9">M16 family metallopeptidase</fullName>
    </submittedName>
</protein>
<dbReference type="Gene3D" id="3.30.830.10">
    <property type="entry name" value="Metalloenzyme, LuxS/M16 peptidase-like"/>
    <property type="match status" value="2"/>
</dbReference>
<feature type="signal peptide" evidence="6">
    <location>
        <begin position="1"/>
        <end position="20"/>
    </location>
</feature>
<evidence type="ECO:0000256" key="2">
    <source>
        <dbReference type="ARBA" id="ARBA00022670"/>
    </source>
</evidence>